<dbReference type="Proteomes" id="UP000826212">
    <property type="component" value="Chromosome"/>
</dbReference>
<reference evidence="1" key="1">
    <citation type="submission" date="2021-08" db="EMBL/GenBank/DDBJ databases">
        <title>Novel anaerobic bacterium isolated from sea squirt in East Sea, Republic of Korea.</title>
        <authorList>
            <person name="Nguyen T.H."/>
            <person name="Li Z."/>
            <person name="Lee Y.-J."/>
            <person name="Ko J."/>
            <person name="Kim S.-G."/>
        </authorList>
    </citation>
    <scope>NUCLEOTIDE SEQUENCE</scope>
    <source>
        <strain evidence="1">KCTC 25031</strain>
    </source>
</reference>
<sequence length="179" mass="20951">MKIENQKRAEDKFLLGVNPTSNNENDFEVVFHNQFPFFSSKVYPISIQDLSEKEVPMSTYSAYINGEGDLEIFRIEMMGYDKNRELEDYIEHLKSLEEWYLDYLSWLDERELGKPGVAIKDFSTEMPGLKIIKDSEGYMLLGHQLVVTFENEDDMDAFLEQELEIPESKLDHGIINTFE</sequence>
<proteinExistence type="predicted"/>
<protein>
    <submittedName>
        <fullName evidence="1">Uncharacterized protein</fullName>
    </submittedName>
</protein>
<dbReference type="EMBL" id="CP081303">
    <property type="protein sequence ID" value="QZE12924.1"/>
    <property type="molecule type" value="Genomic_DNA"/>
</dbReference>
<evidence type="ECO:0000313" key="2">
    <source>
        <dbReference type="Proteomes" id="UP000826212"/>
    </source>
</evidence>
<gene>
    <name evidence="1" type="ORF">K4L44_10020</name>
</gene>
<evidence type="ECO:0000313" key="1">
    <source>
        <dbReference type="EMBL" id="QZE12924.1"/>
    </source>
</evidence>
<accession>A0AC61NQT5</accession>
<organism evidence="1 2">
    <name type="scientific">Halosquirtibacter laminarini</name>
    <dbReference type="NCBI Taxonomy" id="3374600"/>
    <lineage>
        <taxon>Bacteria</taxon>
        <taxon>Pseudomonadati</taxon>
        <taxon>Bacteroidota</taxon>
        <taxon>Bacteroidia</taxon>
        <taxon>Marinilabiliales</taxon>
        <taxon>Prolixibacteraceae</taxon>
        <taxon>Halosquirtibacter</taxon>
    </lineage>
</organism>
<keyword evidence="2" id="KW-1185">Reference proteome</keyword>
<name>A0AC61NQT5_9BACT</name>